<gene>
    <name evidence="1" type="ORF">GLOINDRAFT_31292</name>
</gene>
<dbReference type="HOGENOM" id="CLU_2813685_0_0_1"/>
<organism evidence="1">
    <name type="scientific">Rhizophagus irregularis (strain DAOM 181602 / DAOM 197198 / MUCL 43194)</name>
    <name type="common">Arbuscular mycorrhizal fungus</name>
    <name type="synonym">Glomus intraradices</name>
    <dbReference type="NCBI Taxonomy" id="747089"/>
    <lineage>
        <taxon>Eukaryota</taxon>
        <taxon>Fungi</taxon>
        <taxon>Fungi incertae sedis</taxon>
        <taxon>Mucoromycota</taxon>
        <taxon>Glomeromycotina</taxon>
        <taxon>Glomeromycetes</taxon>
        <taxon>Glomerales</taxon>
        <taxon>Glomeraceae</taxon>
        <taxon>Rhizophagus</taxon>
    </lineage>
</organism>
<evidence type="ECO:0000313" key="1">
    <source>
        <dbReference type="EMBL" id="ESA08792.1"/>
    </source>
</evidence>
<dbReference type="EMBL" id="KI288810">
    <property type="protein sequence ID" value="ESA08792.1"/>
    <property type="molecule type" value="Genomic_DNA"/>
</dbReference>
<name>U9TMW0_RHIID</name>
<reference evidence="1" key="1">
    <citation type="submission" date="2013-07" db="EMBL/GenBank/DDBJ databases">
        <title>The genome of an arbuscular mycorrhizal fungus provides insights into the evolution of the oldest plant symbiosis.</title>
        <authorList>
            <consortium name="DOE Joint Genome Institute"/>
            <person name="Tisserant E."/>
            <person name="Malbreil M."/>
            <person name="Kuo A."/>
            <person name="Kohler A."/>
            <person name="Symeonidi A."/>
            <person name="Balestrini R."/>
            <person name="Charron P."/>
            <person name="Duensing N."/>
            <person name="Frei-dit-Frey N."/>
            <person name="Gianinazzi-Pearson V."/>
            <person name="Gilbert B."/>
            <person name="Handa Y."/>
            <person name="Hijri M."/>
            <person name="Kaul R."/>
            <person name="Kawaguchi M."/>
            <person name="Krajinski F."/>
            <person name="Lammers P."/>
            <person name="Lapierre D."/>
            <person name="Masclaux F.G."/>
            <person name="Murat C."/>
            <person name="Morin E."/>
            <person name="Ndikumana S."/>
            <person name="Pagni M."/>
            <person name="Petitpierre D."/>
            <person name="Requena N."/>
            <person name="Rosikiewicz P."/>
            <person name="Riley R."/>
            <person name="Saito K."/>
            <person name="San Clemente H."/>
            <person name="Shapiro H."/>
            <person name="van Tuinen D."/>
            <person name="Becard G."/>
            <person name="Bonfante P."/>
            <person name="Paszkowski U."/>
            <person name="Shachar-Hill Y."/>
            <person name="Young J.P."/>
            <person name="Sanders I.R."/>
            <person name="Henrissat B."/>
            <person name="Rensing S.A."/>
            <person name="Grigoriev I.V."/>
            <person name="Corradi N."/>
            <person name="Roux C."/>
            <person name="Martin F."/>
        </authorList>
    </citation>
    <scope>NUCLEOTIDE SEQUENCE</scope>
    <source>
        <strain evidence="1">DAOM 197198</strain>
    </source>
</reference>
<protein>
    <submittedName>
        <fullName evidence="1">Uncharacterized protein</fullName>
    </submittedName>
</protein>
<proteinExistence type="predicted"/>
<accession>U9TMW0</accession>
<sequence>MDETTDDCFQSVVNTLFAFYQYTKLISVDFLECGDLKVDCIVLQNTNYNIVLQSTLYNAPLISAFSS</sequence>
<dbReference type="AlphaFoldDB" id="U9TMW0"/>